<accession>A0A0A2ZRE0</accession>
<protein>
    <submittedName>
        <fullName evidence="1">2-hydroxyacid dehydrogenase</fullName>
    </submittedName>
</protein>
<gene>
    <name evidence="1" type="ORF">IO48_11065</name>
</gene>
<dbReference type="InterPro" id="IPR011204">
    <property type="entry name" value="Virulence_RhuM-like"/>
</dbReference>
<dbReference type="PANTHER" id="PTHR35810:SF1">
    <property type="entry name" value="CYTOPLASMIC PROTEIN"/>
    <property type="match status" value="1"/>
</dbReference>
<evidence type="ECO:0000313" key="2">
    <source>
        <dbReference type="Proteomes" id="UP000030554"/>
    </source>
</evidence>
<dbReference type="AlphaFoldDB" id="A0A0A2ZRE0"/>
<dbReference type="PANTHER" id="PTHR35810">
    <property type="entry name" value="CYTOPLASMIC PROTEIN-RELATED"/>
    <property type="match status" value="1"/>
</dbReference>
<name>A0A0A2ZRE0_9PAST</name>
<dbReference type="PIRSF" id="PIRSF015268">
    <property type="entry name" value="Virulence_RhuM"/>
    <property type="match status" value="1"/>
</dbReference>
<sequence length="334" mass="38721">MNNQIIIYNTEDGKTKVSLYAQDGTVWLNQNQLAELFATSVPNINMHINNILKDKELDKNSVIQYFLITAADGKNYNVAFYRLEMILAIGFRVRSKRGTQFRQWANTQLAELMKKGFVMDDERLKNPDGRPDYFDELLERVRDIRASEKRFYQKVRELFALSSDYDGSDKATQMFFAETQNKLIYAVTQQTAAELIVSRADANAPNMALTSWQGSKVRKQDIFTAKNYLSADEIDSLNRLVVIFLESAELRVKNRQDLTLDYWRNNVDALLTFNDKPLLKTAGKITHKQMEEKVRSIYDEFSQKRKQAEALQADKEDEDDSFVQITTQIKELTQ</sequence>
<dbReference type="EMBL" id="JPJQ01000055">
    <property type="protein sequence ID" value="KGQ59623.1"/>
    <property type="molecule type" value="Genomic_DNA"/>
</dbReference>
<dbReference type="RefSeq" id="WP_039164568.1">
    <property type="nucleotide sequence ID" value="NZ_JPJQ01000055.1"/>
</dbReference>
<dbReference type="Proteomes" id="UP000030554">
    <property type="component" value="Unassembled WGS sequence"/>
</dbReference>
<comment type="caution">
    <text evidence="1">The sequence shown here is derived from an EMBL/GenBank/DDBJ whole genome shotgun (WGS) entry which is preliminary data.</text>
</comment>
<evidence type="ECO:0000313" key="1">
    <source>
        <dbReference type="EMBL" id="KGQ59623.1"/>
    </source>
</evidence>
<dbReference type="Pfam" id="PF13310">
    <property type="entry name" value="Virulence_RhuM"/>
    <property type="match status" value="1"/>
</dbReference>
<organism evidence="1 2">
    <name type="scientific">Gallibacterium anatis 4895</name>
    <dbReference type="NCBI Taxonomy" id="1396510"/>
    <lineage>
        <taxon>Bacteria</taxon>
        <taxon>Pseudomonadati</taxon>
        <taxon>Pseudomonadota</taxon>
        <taxon>Gammaproteobacteria</taxon>
        <taxon>Pasteurellales</taxon>
        <taxon>Pasteurellaceae</taxon>
        <taxon>Gallibacterium</taxon>
    </lineage>
</organism>
<reference evidence="1 2" key="1">
    <citation type="submission" date="2014-07" db="EMBL/GenBank/DDBJ databases">
        <title>Chaperone-usher fimbriae in a diverse selection of Gallibacterium genomes.</title>
        <authorList>
            <person name="Kudirkiene E."/>
            <person name="Bager R.J."/>
            <person name="Johnson T.J."/>
            <person name="Bojesen A.M."/>
        </authorList>
    </citation>
    <scope>NUCLEOTIDE SEQUENCE [LARGE SCALE GENOMIC DNA]</scope>
    <source>
        <strain evidence="1 2">4895</strain>
    </source>
</reference>
<proteinExistence type="predicted"/>